<organism evidence="2">
    <name type="scientific">Anopheles sinensis</name>
    <name type="common">Mosquito</name>
    <dbReference type="NCBI Taxonomy" id="74873"/>
    <lineage>
        <taxon>Eukaryota</taxon>
        <taxon>Metazoa</taxon>
        <taxon>Ecdysozoa</taxon>
        <taxon>Arthropoda</taxon>
        <taxon>Hexapoda</taxon>
        <taxon>Insecta</taxon>
        <taxon>Pterygota</taxon>
        <taxon>Neoptera</taxon>
        <taxon>Endopterygota</taxon>
        <taxon>Diptera</taxon>
        <taxon>Nematocera</taxon>
        <taxon>Culicoidea</taxon>
        <taxon>Culicidae</taxon>
        <taxon>Anophelinae</taxon>
        <taxon>Anopheles</taxon>
    </lineage>
</organism>
<proteinExistence type="predicted"/>
<name>A0A084VH54_ANOSI</name>
<dbReference type="Proteomes" id="UP000030765">
    <property type="component" value="Unassembled WGS sequence"/>
</dbReference>
<sequence>MELLPLLPGSSGTIAEPYAERSVQAFPPREAEPLKEHGGVSRNIGFAGGRGFSVRQPATTASCRRRRHGSTTRRSWNEYTESVLTRGPSPFGVLSKQQEVGPRKEGHAMDAEHFPDAIDTGGEPNRARPWP</sequence>
<accession>A0A084VH54</accession>
<dbReference type="EMBL" id="ATLV01013143">
    <property type="status" value="NOT_ANNOTATED_CDS"/>
    <property type="molecule type" value="Genomic_DNA"/>
</dbReference>
<gene>
    <name evidence="2" type="ORF">ZHAS_00004516</name>
</gene>
<reference evidence="2 4" key="1">
    <citation type="journal article" date="2014" name="BMC Genomics">
        <title>Genome sequence of Anopheles sinensis provides insight into genetics basis of mosquito competence for malaria parasites.</title>
        <authorList>
            <person name="Zhou D."/>
            <person name="Zhang D."/>
            <person name="Ding G."/>
            <person name="Shi L."/>
            <person name="Hou Q."/>
            <person name="Ye Y."/>
            <person name="Xu Y."/>
            <person name="Zhou H."/>
            <person name="Xiong C."/>
            <person name="Li S."/>
            <person name="Yu J."/>
            <person name="Hong S."/>
            <person name="Yu X."/>
            <person name="Zou P."/>
            <person name="Chen C."/>
            <person name="Chang X."/>
            <person name="Wang W."/>
            <person name="Lv Y."/>
            <person name="Sun Y."/>
            <person name="Ma L."/>
            <person name="Shen B."/>
            <person name="Zhu C."/>
        </authorList>
    </citation>
    <scope>NUCLEOTIDE SEQUENCE [LARGE SCALE GENOMIC DNA]</scope>
</reference>
<evidence type="ECO:0000313" key="2">
    <source>
        <dbReference type="EMBL" id="KFB37298.1"/>
    </source>
</evidence>
<reference evidence="3" key="2">
    <citation type="submission" date="2020-05" db="UniProtKB">
        <authorList>
            <consortium name="EnsemblMetazoa"/>
        </authorList>
    </citation>
    <scope>IDENTIFICATION</scope>
</reference>
<feature type="compositionally biased region" description="Basic and acidic residues" evidence="1">
    <location>
        <begin position="101"/>
        <end position="116"/>
    </location>
</feature>
<keyword evidence="4" id="KW-1185">Reference proteome</keyword>
<dbReference type="EnsemblMetazoa" id="ASIC004516-RA">
    <property type="protein sequence ID" value="ASIC004516-PA"/>
    <property type="gene ID" value="ASIC004516"/>
</dbReference>
<evidence type="ECO:0000313" key="3">
    <source>
        <dbReference type="EnsemblMetazoa" id="ASIC004516-PA"/>
    </source>
</evidence>
<protein>
    <submittedName>
        <fullName evidence="2 3">Penicillin-binding protein</fullName>
    </submittedName>
</protein>
<dbReference type="AlphaFoldDB" id="A0A084VH54"/>
<dbReference type="VEuPathDB" id="VectorBase:ASIC004516"/>
<feature type="region of interest" description="Disordered" evidence="1">
    <location>
        <begin position="31"/>
        <end position="131"/>
    </location>
</feature>
<dbReference type="EMBL" id="KE524841">
    <property type="protein sequence ID" value="KFB37298.1"/>
    <property type="molecule type" value="Genomic_DNA"/>
</dbReference>
<evidence type="ECO:0000256" key="1">
    <source>
        <dbReference type="SAM" id="MobiDB-lite"/>
    </source>
</evidence>
<evidence type="ECO:0000313" key="4">
    <source>
        <dbReference type="Proteomes" id="UP000030765"/>
    </source>
</evidence>